<dbReference type="InterPro" id="IPR001623">
    <property type="entry name" value="DnaJ_domain"/>
</dbReference>
<evidence type="ECO:0000256" key="1">
    <source>
        <dbReference type="ARBA" id="ARBA00004389"/>
    </source>
</evidence>
<dbReference type="AlphaFoldDB" id="W2YB86"/>
<accession>W2YB86</accession>
<dbReference type="PROSITE" id="PS50076">
    <property type="entry name" value="DNAJ_2"/>
    <property type="match status" value="1"/>
</dbReference>
<evidence type="ECO:0000313" key="9">
    <source>
        <dbReference type="EMBL" id="ETP32246.1"/>
    </source>
</evidence>
<sequence length="743" mass="84647">MCGRARCTLAREEVAEAAGVAPDEFVDGNKYNPVENMGPGRYGPILLQCGGAKVEGEAKMKTRLQAMRWGLVPSFTKANAKPDHFLMFNARSENLRERPAFKRLLESKRCVVLCEGYYEWQQVDKREKQPYYFYREGVPMKFAGLHDQWKNESGELMCTYTILTTAVAPELKWLHTRMPVILSDEGVDRWLSGAKFEDLKDLLASYRSADLKWHPVDRKVGSMQFQSEDCAKKVNIKHAGDIKAFFGVKTEKQEPKISSPATSGSQIKPEEETCSDTAAASPPSKKEEHDSNADTTPKKEFEQFPTKFVPASALLNKHSDDEYQDSPPSKSPSKRHRLSSPTKSKSPAKKSKQPGPKHMEMNKGEAEKCLEIGKKHLRLGNWEKAIKFFEKSHRMYPLPGVEAMRDRAKAEMEKASTTSAQPTSPRGASSNAGMRHRSTPAAPSRSPSSEPSRPYTTEQLQMVRKIKACKNHYEVLSVQQTATDNEVKKAYRKVSVKYCRLNDDLALKLHPDKNSAPGAEDAFKAVGKAFAVLSDPDKRAHYDRYGDDAPVQQQQQHHGRRYAQEDDITPEEIFNMFFGGGFRPRGRRPQQHQGHGHQQEQRGGMANLAQFLPLLLIFLMSLLSIPSTPEMPFSLNPTPQFNVQRATQMANVVKGIPYYVERDFEQRYTTHWRDLSRVEQMVEQAHVSKLSESCENLKLRQKRMIYRARNSRSEDREAAMRKALEMKMPPCDELRKLRRTRRY</sequence>
<dbReference type="Pfam" id="PF00226">
    <property type="entry name" value="DnaJ"/>
    <property type="match status" value="1"/>
</dbReference>
<dbReference type="GO" id="GO:0071218">
    <property type="term" value="P:cellular response to misfolded protein"/>
    <property type="evidence" value="ECO:0007669"/>
    <property type="project" value="TreeGrafter"/>
</dbReference>
<dbReference type="Gene3D" id="1.10.287.110">
    <property type="entry name" value="DnaJ domain"/>
    <property type="match status" value="1"/>
</dbReference>
<dbReference type="InterPro" id="IPR019734">
    <property type="entry name" value="TPR_rpt"/>
</dbReference>
<dbReference type="SMART" id="SM00271">
    <property type="entry name" value="DnaJ"/>
    <property type="match status" value="1"/>
</dbReference>
<evidence type="ECO:0000256" key="4">
    <source>
        <dbReference type="ARBA" id="ARBA00022989"/>
    </source>
</evidence>
<evidence type="ECO:0000256" key="5">
    <source>
        <dbReference type="ARBA" id="ARBA00023136"/>
    </source>
</evidence>
<feature type="region of interest" description="Disordered" evidence="7">
    <location>
        <begin position="407"/>
        <end position="457"/>
    </location>
</feature>
<evidence type="ECO:0000256" key="2">
    <source>
        <dbReference type="ARBA" id="ARBA00022692"/>
    </source>
</evidence>
<dbReference type="EMBL" id="ANIY01003989">
    <property type="protein sequence ID" value="ETP32246.1"/>
    <property type="molecule type" value="Genomic_DNA"/>
</dbReference>
<dbReference type="Pfam" id="PF02586">
    <property type="entry name" value="SRAP"/>
    <property type="match status" value="1"/>
</dbReference>
<evidence type="ECO:0000259" key="8">
    <source>
        <dbReference type="PROSITE" id="PS50076"/>
    </source>
</evidence>
<keyword evidence="2" id="KW-0812">Transmembrane</keyword>
<dbReference type="PRINTS" id="PR00625">
    <property type="entry name" value="JDOMAIN"/>
</dbReference>
<feature type="compositionally biased region" description="Basic and acidic residues" evidence="7">
    <location>
        <begin position="357"/>
        <end position="367"/>
    </location>
</feature>
<dbReference type="InterPro" id="IPR015399">
    <property type="entry name" value="DUF1977_DnaJ-like"/>
</dbReference>
<dbReference type="SUPFAM" id="SSF143081">
    <property type="entry name" value="BB1717-like"/>
    <property type="match status" value="1"/>
</dbReference>
<evidence type="ECO:0000313" key="10">
    <source>
        <dbReference type="Proteomes" id="UP000018948"/>
    </source>
</evidence>
<feature type="compositionally biased region" description="Basic and acidic residues" evidence="7">
    <location>
        <begin position="284"/>
        <end position="302"/>
    </location>
</feature>
<feature type="compositionally biased region" description="Polar residues" evidence="7">
    <location>
        <begin position="415"/>
        <end position="432"/>
    </location>
</feature>
<dbReference type="PANTHER" id="PTHR43908">
    <property type="entry name" value="AT29763P-RELATED"/>
    <property type="match status" value="1"/>
</dbReference>
<dbReference type="CDD" id="cd06257">
    <property type="entry name" value="DnaJ"/>
    <property type="match status" value="1"/>
</dbReference>
<feature type="domain" description="J" evidence="8">
    <location>
        <begin position="471"/>
        <end position="546"/>
    </location>
</feature>
<gene>
    <name evidence="9" type="ORF">F442_19013</name>
</gene>
<dbReference type="InterPro" id="IPR036869">
    <property type="entry name" value="J_dom_sf"/>
</dbReference>
<name>W2YB86_PHYNI</name>
<dbReference type="SUPFAM" id="SSF46565">
    <property type="entry name" value="Chaperone J-domain"/>
    <property type="match status" value="1"/>
</dbReference>
<dbReference type="Pfam" id="PF09320">
    <property type="entry name" value="DUF1977"/>
    <property type="match status" value="1"/>
</dbReference>
<dbReference type="InterPro" id="IPR051100">
    <property type="entry name" value="DnaJ_subfamily_B/C"/>
</dbReference>
<dbReference type="Gene3D" id="3.90.1680.10">
    <property type="entry name" value="SOS response associated peptidase-like"/>
    <property type="match status" value="1"/>
</dbReference>
<comment type="subcellular location">
    <subcellularLocation>
        <location evidence="1">Endoplasmic reticulum membrane</location>
        <topology evidence="1">Single-pass membrane protein</topology>
    </subcellularLocation>
</comment>
<feature type="region of interest" description="Disordered" evidence="7">
    <location>
        <begin position="251"/>
        <end position="367"/>
    </location>
</feature>
<dbReference type="GO" id="GO:0030544">
    <property type="term" value="F:Hsp70 protein binding"/>
    <property type="evidence" value="ECO:0007669"/>
    <property type="project" value="TreeGrafter"/>
</dbReference>
<feature type="region of interest" description="Disordered" evidence="7">
    <location>
        <begin position="541"/>
        <end position="563"/>
    </location>
</feature>
<dbReference type="GO" id="GO:0106300">
    <property type="term" value="P:protein-DNA covalent cross-linking repair"/>
    <property type="evidence" value="ECO:0007669"/>
    <property type="project" value="InterPro"/>
</dbReference>
<proteinExistence type="predicted"/>
<dbReference type="InterPro" id="IPR018253">
    <property type="entry name" value="DnaJ_domain_CS"/>
</dbReference>
<evidence type="ECO:0000256" key="6">
    <source>
        <dbReference type="PROSITE-ProRule" id="PRU00339"/>
    </source>
</evidence>
<dbReference type="PROSITE" id="PS00636">
    <property type="entry name" value="DNAJ_1"/>
    <property type="match status" value="1"/>
</dbReference>
<keyword evidence="6" id="KW-0802">TPR repeat</keyword>
<reference evidence="9 10" key="1">
    <citation type="submission" date="2013-11" db="EMBL/GenBank/DDBJ databases">
        <title>The Genome Sequence of Phytophthora parasitica P10297.</title>
        <authorList>
            <consortium name="The Broad Institute Genomics Platform"/>
            <person name="Russ C."/>
            <person name="Tyler B."/>
            <person name="Panabieres F."/>
            <person name="Shan W."/>
            <person name="Tripathy S."/>
            <person name="Grunwald N."/>
            <person name="Machado M."/>
            <person name="Johnson C.S."/>
            <person name="Walker B."/>
            <person name="Young S.K."/>
            <person name="Zeng Q."/>
            <person name="Gargeya S."/>
            <person name="Fitzgerald M."/>
            <person name="Haas B."/>
            <person name="Abouelleil A."/>
            <person name="Allen A.W."/>
            <person name="Alvarado L."/>
            <person name="Arachchi H.M."/>
            <person name="Berlin A.M."/>
            <person name="Chapman S.B."/>
            <person name="Gainer-Dewar J."/>
            <person name="Goldberg J."/>
            <person name="Griggs A."/>
            <person name="Gujja S."/>
            <person name="Hansen M."/>
            <person name="Howarth C."/>
            <person name="Imamovic A."/>
            <person name="Ireland A."/>
            <person name="Larimer J."/>
            <person name="McCowan C."/>
            <person name="Murphy C."/>
            <person name="Pearson M."/>
            <person name="Poon T.W."/>
            <person name="Priest M."/>
            <person name="Roberts A."/>
            <person name="Saif S."/>
            <person name="Shea T."/>
            <person name="Sisk P."/>
            <person name="Sykes S."/>
            <person name="Wortman J."/>
            <person name="Nusbaum C."/>
            <person name="Birren B."/>
        </authorList>
    </citation>
    <scope>NUCLEOTIDE SEQUENCE [LARGE SCALE GENOMIC DNA]</scope>
    <source>
        <strain evidence="9 10">P10297</strain>
    </source>
</reference>
<keyword evidence="3" id="KW-0256">Endoplasmic reticulum</keyword>
<comment type="caution">
    <text evidence="9">The sequence shown here is derived from an EMBL/GenBank/DDBJ whole genome shotgun (WGS) entry which is preliminary data.</text>
</comment>
<dbReference type="PROSITE" id="PS50005">
    <property type="entry name" value="TPR"/>
    <property type="match status" value="1"/>
</dbReference>
<dbReference type="InterPro" id="IPR036590">
    <property type="entry name" value="SRAP-like"/>
</dbReference>
<keyword evidence="5" id="KW-0472">Membrane</keyword>
<dbReference type="GO" id="GO:0003697">
    <property type="term" value="F:single-stranded DNA binding"/>
    <property type="evidence" value="ECO:0007669"/>
    <property type="project" value="InterPro"/>
</dbReference>
<evidence type="ECO:0000256" key="7">
    <source>
        <dbReference type="SAM" id="MobiDB-lite"/>
    </source>
</evidence>
<feature type="repeat" description="TPR" evidence="6">
    <location>
        <begin position="366"/>
        <end position="399"/>
    </location>
</feature>
<dbReference type="InterPro" id="IPR003738">
    <property type="entry name" value="SRAP"/>
</dbReference>
<feature type="compositionally biased region" description="Low complexity" evidence="7">
    <location>
        <begin position="439"/>
        <end position="457"/>
    </location>
</feature>
<organism evidence="9 10">
    <name type="scientific">Phytophthora nicotianae P10297</name>
    <dbReference type="NCBI Taxonomy" id="1317064"/>
    <lineage>
        <taxon>Eukaryota</taxon>
        <taxon>Sar</taxon>
        <taxon>Stramenopiles</taxon>
        <taxon>Oomycota</taxon>
        <taxon>Peronosporomycetes</taxon>
        <taxon>Peronosporales</taxon>
        <taxon>Peronosporaceae</taxon>
        <taxon>Phytophthora</taxon>
    </lineage>
</organism>
<dbReference type="OrthoDB" id="552049at2759"/>
<dbReference type="GO" id="GO:0005789">
    <property type="term" value="C:endoplasmic reticulum membrane"/>
    <property type="evidence" value="ECO:0007669"/>
    <property type="project" value="UniProtKB-SubCell"/>
</dbReference>
<evidence type="ECO:0000256" key="3">
    <source>
        <dbReference type="ARBA" id="ARBA00022824"/>
    </source>
</evidence>
<dbReference type="PANTHER" id="PTHR43908:SF3">
    <property type="entry name" value="AT29763P-RELATED"/>
    <property type="match status" value="1"/>
</dbReference>
<dbReference type="Proteomes" id="UP000018948">
    <property type="component" value="Unassembled WGS sequence"/>
</dbReference>
<protein>
    <recommendedName>
        <fullName evidence="8">J domain-containing protein</fullName>
    </recommendedName>
</protein>
<keyword evidence="4" id="KW-1133">Transmembrane helix</keyword>